<feature type="transmembrane region" description="Helical" evidence="7">
    <location>
        <begin position="250"/>
        <end position="275"/>
    </location>
</feature>
<name>A0ABS9EMA6_9BACT</name>
<evidence type="ECO:0000313" key="9">
    <source>
        <dbReference type="EMBL" id="MCF4141391.1"/>
    </source>
</evidence>
<dbReference type="RefSeq" id="WP_236097751.1">
    <property type="nucleotide sequence ID" value="NZ_JAKGUD010000001.1"/>
</dbReference>
<keyword evidence="2 7" id="KW-0813">Transport</keyword>
<gene>
    <name evidence="9" type="ORF">L2W38_00975</name>
</gene>
<dbReference type="PROSITE" id="PS50928">
    <property type="entry name" value="ABC_TM1"/>
    <property type="match status" value="1"/>
</dbReference>
<evidence type="ECO:0000259" key="8">
    <source>
        <dbReference type="PROSITE" id="PS50928"/>
    </source>
</evidence>
<feature type="transmembrane region" description="Helical" evidence="7">
    <location>
        <begin position="143"/>
        <end position="168"/>
    </location>
</feature>
<feature type="domain" description="ABC transmembrane type-1" evidence="8">
    <location>
        <begin position="100"/>
        <end position="311"/>
    </location>
</feature>
<feature type="transmembrane region" description="Helical" evidence="7">
    <location>
        <begin position="188"/>
        <end position="210"/>
    </location>
</feature>
<evidence type="ECO:0000256" key="4">
    <source>
        <dbReference type="ARBA" id="ARBA00022692"/>
    </source>
</evidence>
<dbReference type="Proteomes" id="UP001200430">
    <property type="component" value="Unassembled WGS sequence"/>
</dbReference>
<evidence type="ECO:0000256" key="3">
    <source>
        <dbReference type="ARBA" id="ARBA00022475"/>
    </source>
</evidence>
<organism evidence="9 10">
    <name type="scientific">Dethiosulfovibrio marinus</name>
    <dbReference type="NCBI Taxonomy" id="133532"/>
    <lineage>
        <taxon>Bacteria</taxon>
        <taxon>Thermotogati</taxon>
        <taxon>Synergistota</taxon>
        <taxon>Synergistia</taxon>
        <taxon>Synergistales</taxon>
        <taxon>Dethiosulfovibrionaceae</taxon>
        <taxon>Dethiosulfovibrio</taxon>
    </lineage>
</organism>
<dbReference type="Pfam" id="PF19300">
    <property type="entry name" value="BPD_transp_1_N"/>
    <property type="match status" value="1"/>
</dbReference>
<sequence length="329" mass="35983">MSPSVGEGYWIRRLAGAAAIMLAVLALNFLLFRIMPGDPVSSIVDPGFSPEAKDKLKELYGLDRPLWSQFLTYAKRTLTLDFGISFISRKPVWGEIASRLPNTIALMGIAVLGSAASGIWLGVKAATRKGRWTEKLVLWGSALSFSFPSFFVQMVLLMALAYGLPLFPLRGSVSVPPPTEPLQILIDYLWHLVLPAGSLILLGFGGWALYARNLMVRVLEEDFILMAKARGLSEKRIIWRHAFRSILPPILTILLMSMPSLVSGAVITEAVFSLHGIGAFLLQSVIGHDYPSAGAAFYLLSLITVGSNLLADAAYELVDPRVRLGRTIK</sequence>
<dbReference type="CDD" id="cd06261">
    <property type="entry name" value="TM_PBP2"/>
    <property type="match status" value="1"/>
</dbReference>
<keyword evidence="10" id="KW-1185">Reference proteome</keyword>
<accession>A0ABS9EMA6</accession>
<dbReference type="SUPFAM" id="SSF161098">
    <property type="entry name" value="MetI-like"/>
    <property type="match status" value="1"/>
</dbReference>
<feature type="transmembrane region" description="Helical" evidence="7">
    <location>
        <begin position="14"/>
        <end position="35"/>
    </location>
</feature>
<evidence type="ECO:0000256" key="7">
    <source>
        <dbReference type="RuleBase" id="RU363032"/>
    </source>
</evidence>
<comment type="subcellular location">
    <subcellularLocation>
        <location evidence="1 7">Cell membrane</location>
        <topology evidence="1 7">Multi-pass membrane protein</topology>
    </subcellularLocation>
</comment>
<dbReference type="EMBL" id="JAKGUD010000001">
    <property type="protein sequence ID" value="MCF4141391.1"/>
    <property type="molecule type" value="Genomic_DNA"/>
</dbReference>
<dbReference type="Pfam" id="PF00528">
    <property type="entry name" value="BPD_transp_1"/>
    <property type="match status" value="1"/>
</dbReference>
<evidence type="ECO:0000313" key="10">
    <source>
        <dbReference type="Proteomes" id="UP001200430"/>
    </source>
</evidence>
<comment type="similarity">
    <text evidence="7">Belongs to the binding-protein-dependent transport system permease family.</text>
</comment>
<dbReference type="PANTHER" id="PTHR43163:SF6">
    <property type="entry name" value="DIPEPTIDE TRANSPORT SYSTEM PERMEASE PROTEIN DPPB-RELATED"/>
    <property type="match status" value="1"/>
</dbReference>
<feature type="transmembrane region" description="Helical" evidence="7">
    <location>
        <begin position="295"/>
        <end position="318"/>
    </location>
</feature>
<proteinExistence type="inferred from homology"/>
<feature type="transmembrane region" description="Helical" evidence="7">
    <location>
        <begin position="104"/>
        <end position="123"/>
    </location>
</feature>
<keyword evidence="6 7" id="KW-0472">Membrane</keyword>
<dbReference type="InterPro" id="IPR000515">
    <property type="entry name" value="MetI-like"/>
</dbReference>
<evidence type="ECO:0000256" key="6">
    <source>
        <dbReference type="ARBA" id="ARBA00023136"/>
    </source>
</evidence>
<dbReference type="InterPro" id="IPR035906">
    <property type="entry name" value="MetI-like_sf"/>
</dbReference>
<comment type="caution">
    <text evidence="9">The sequence shown here is derived from an EMBL/GenBank/DDBJ whole genome shotgun (WGS) entry which is preliminary data.</text>
</comment>
<reference evidence="9 10" key="1">
    <citation type="submission" date="2022-01" db="EMBL/GenBank/DDBJ databases">
        <title>Dethiosulfovibrio faecalis sp. nov., a novel proteolytic, non-sulfur-reducing bacterium isolated from a marine aquaculture solid waste bioreactor.</title>
        <authorList>
            <person name="Grabowski S."/>
            <person name="Apolinario E."/>
            <person name="Schneider N."/>
            <person name="Marshall C.W."/>
            <person name="Sowers K.R."/>
        </authorList>
    </citation>
    <scope>NUCLEOTIDE SEQUENCE [LARGE SCALE GENOMIC DNA]</scope>
    <source>
        <strain evidence="9 10">DSM 12537</strain>
    </source>
</reference>
<keyword evidence="3" id="KW-1003">Cell membrane</keyword>
<protein>
    <submittedName>
        <fullName evidence="9">ABC transporter permease</fullName>
    </submittedName>
</protein>
<evidence type="ECO:0000256" key="2">
    <source>
        <dbReference type="ARBA" id="ARBA00022448"/>
    </source>
</evidence>
<evidence type="ECO:0000256" key="5">
    <source>
        <dbReference type="ARBA" id="ARBA00022989"/>
    </source>
</evidence>
<dbReference type="PANTHER" id="PTHR43163">
    <property type="entry name" value="DIPEPTIDE TRANSPORT SYSTEM PERMEASE PROTEIN DPPB-RELATED"/>
    <property type="match status" value="1"/>
</dbReference>
<dbReference type="InterPro" id="IPR045621">
    <property type="entry name" value="BPD_transp_1_N"/>
</dbReference>
<keyword evidence="4 7" id="KW-0812">Transmembrane</keyword>
<dbReference type="Gene3D" id="1.10.3720.10">
    <property type="entry name" value="MetI-like"/>
    <property type="match status" value="1"/>
</dbReference>
<keyword evidence="5 7" id="KW-1133">Transmembrane helix</keyword>
<evidence type="ECO:0000256" key="1">
    <source>
        <dbReference type="ARBA" id="ARBA00004651"/>
    </source>
</evidence>